<evidence type="ECO:0000256" key="5">
    <source>
        <dbReference type="ARBA" id="ARBA00022801"/>
    </source>
</evidence>
<keyword evidence="2" id="KW-0819">tRNA processing</keyword>
<keyword evidence="6" id="KW-0694">RNA-binding</keyword>
<protein>
    <submittedName>
        <fullName evidence="7">Uncharacterized protein</fullName>
    </submittedName>
</protein>
<dbReference type="PROSITE" id="PS00648">
    <property type="entry name" value="RIBONUCLEASE_P"/>
    <property type="match status" value="1"/>
</dbReference>
<dbReference type="InterPro" id="IPR020568">
    <property type="entry name" value="Ribosomal_Su5_D2-typ_SF"/>
</dbReference>
<accession>A0ABX6N988</accession>
<comment type="function">
    <text evidence="1">RNaseP catalyzes the removal of the 5'-leader sequence from pre-tRNA to produce the mature 5'-terminus. It can also cleave other RNA substrates such as 4.5S RNA. The protein component plays an auxiliary but essential role in vivo by binding to the 5'-leader sequence and broadening the substrate specificity of the ribozyme.</text>
</comment>
<dbReference type="Proteomes" id="UP000501130">
    <property type="component" value="Chromosome"/>
</dbReference>
<evidence type="ECO:0000256" key="1">
    <source>
        <dbReference type="ARBA" id="ARBA00002663"/>
    </source>
</evidence>
<dbReference type="Gene3D" id="3.30.230.10">
    <property type="match status" value="1"/>
</dbReference>
<dbReference type="InterPro" id="IPR020539">
    <property type="entry name" value="RNase_P_CS"/>
</dbReference>
<keyword evidence="8" id="KW-1185">Reference proteome</keyword>
<reference evidence="7 8" key="1">
    <citation type="submission" date="2020-05" db="EMBL/GenBank/DDBJ databases">
        <title>Compete genome of Limnobacter sp. SAORIC-580.</title>
        <authorList>
            <person name="Song J."/>
            <person name="Cho J.-C."/>
        </authorList>
    </citation>
    <scope>NUCLEOTIDE SEQUENCE [LARGE SCALE GENOMIC DNA]</scope>
    <source>
        <strain evidence="7 8">SAORIC-580</strain>
    </source>
</reference>
<keyword evidence="5" id="KW-0378">Hydrolase</keyword>
<dbReference type="InterPro" id="IPR000100">
    <property type="entry name" value="RNase_P"/>
</dbReference>
<sequence>MGSGSHATKITRSETFGGLLKTRPVAKTDRLMLHALFEDTPPQFGILIPKRLAKRAVDRNTLKRLIRHACQEALGNYQGKFLVRLSKPVCAVGHSDRAAWWIELQQLFNDLSRRVPSQH</sequence>
<proteinExistence type="predicted"/>
<evidence type="ECO:0000256" key="3">
    <source>
        <dbReference type="ARBA" id="ARBA00022722"/>
    </source>
</evidence>
<keyword evidence="3" id="KW-0540">Nuclease</keyword>
<evidence type="ECO:0000256" key="6">
    <source>
        <dbReference type="ARBA" id="ARBA00022884"/>
    </source>
</evidence>
<dbReference type="SUPFAM" id="SSF54211">
    <property type="entry name" value="Ribosomal protein S5 domain 2-like"/>
    <property type="match status" value="1"/>
</dbReference>
<dbReference type="RefSeq" id="WP_168426848.1">
    <property type="nucleotide sequence ID" value="NZ_CP053084.1"/>
</dbReference>
<name>A0ABX6N988_9BURK</name>
<dbReference type="EMBL" id="CP053084">
    <property type="protein sequence ID" value="QJR31001.1"/>
    <property type="molecule type" value="Genomic_DNA"/>
</dbReference>
<keyword evidence="4" id="KW-0255">Endonuclease</keyword>
<evidence type="ECO:0000313" key="8">
    <source>
        <dbReference type="Proteomes" id="UP000501130"/>
    </source>
</evidence>
<organism evidence="7 8">
    <name type="scientific">Limnobacter profundi</name>
    <dbReference type="NCBI Taxonomy" id="2732163"/>
    <lineage>
        <taxon>Bacteria</taxon>
        <taxon>Pseudomonadati</taxon>
        <taxon>Pseudomonadota</taxon>
        <taxon>Betaproteobacteria</taxon>
        <taxon>Burkholderiales</taxon>
        <taxon>Burkholderiaceae</taxon>
        <taxon>Limnobacter</taxon>
    </lineage>
</organism>
<evidence type="ECO:0000313" key="7">
    <source>
        <dbReference type="EMBL" id="QJR31001.1"/>
    </source>
</evidence>
<dbReference type="Pfam" id="PF00825">
    <property type="entry name" value="Ribonuclease_P"/>
    <property type="match status" value="1"/>
</dbReference>
<gene>
    <name evidence="7" type="ORF">HKT17_15475</name>
</gene>
<dbReference type="InterPro" id="IPR014721">
    <property type="entry name" value="Ribsml_uS5_D2-typ_fold_subgr"/>
</dbReference>
<evidence type="ECO:0000256" key="2">
    <source>
        <dbReference type="ARBA" id="ARBA00022694"/>
    </source>
</evidence>
<evidence type="ECO:0000256" key="4">
    <source>
        <dbReference type="ARBA" id="ARBA00022759"/>
    </source>
</evidence>